<reference evidence="2" key="1">
    <citation type="submission" date="2011-02" db="EMBL/GenBank/DDBJ databases">
        <title>Complete sequence of Acidovorax avenae subsp. avenae ATCC 19860.</title>
        <authorList>
            <consortium name="US DOE Joint Genome Institute"/>
            <person name="Lucas S."/>
            <person name="Copeland A."/>
            <person name="Lapidus A."/>
            <person name="Cheng J.-F."/>
            <person name="Goodwin L."/>
            <person name="Pitluck S."/>
            <person name="Chertkov O."/>
            <person name="Held B."/>
            <person name="Detter J.C."/>
            <person name="Han C."/>
            <person name="Tapia R."/>
            <person name="Land M."/>
            <person name="Hauser L."/>
            <person name="Kyrpides N."/>
            <person name="Ivanova N."/>
            <person name="Ovchinnikova G."/>
            <person name="Pagani I."/>
            <person name="Gordon S."/>
            <person name="Woyke T."/>
        </authorList>
    </citation>
    <scope>NUCLEOTIDE SEQUENCE</scope>
    <source>
        <strain evidence="2">ATCC 19860</strain>
    </source>
</reference>
<protein>
    <submittedName>
        <fullName evidence="2">Uncharacterized protein</fullName>
    </submittedName>
</protein>
<evidence type="ECO:0000313" key="2">
    <source>
        <dbReference type="EMBL" id="ADX47590.1"/>
    </source>
</evidence>
<dbReference type="EMBL" id="CP002521">
    <property type="protein sequence ID" value="ADX47590.1"/>
    <property type="molecule type" value="Genomic_DNA"/>
</dbReference>
<sequence>MVVASSCGSGVPTRMYLAETVTGNLTTWGSSVGVTEAEAPSPNKSTRRQHEGTWDRMTSSTETVRRLAAMTDAAAFERIAAAVLRESDPSLYRSISHPGVQPGGKTVKAPFDNIGWLNQPNGQPRLVCAAHTTEQHDLTGKWLHNPSTVKVRKPGGKPTKSAGDLVKGIEEIEELRKATPGLEVTFALTTNLEVSLELLVAAKTMAGAAKVDLDVWSVSRIAHFLDTDPKGQLIRRSQLGAPVELLSLELLLDMGRRSFRDHIPHALVEDAIHRDNFVLGRADSLVVGDSGMGKSTACAAVLSSRIEGGLPAIVVPAEYLDAAPTFEEALDRELRRQEPGLEPAAGAKAVSLCTVDAPMFVLLEDVNRSPSPGRLLNKILAWVTASSGAGSGGRGWRVVCPIWPRHIDAIEDQKSAFKVVEVLRIDRYSQSEAVRAIMTRATALGVPMDEGGAATVASRLGCDPLLIGLHDLQSEAMATGVIRSYVDERLRVVSIESQVTPTETVDAVHRLLRHGLERRNLSPNWDEIRTWIQEKEVIHTLRCVFREGSVIRLSCSEKGEVIAFRHDRVMHALASGAVAEVLGGQPPEYVADPFFAELVAGAAVQVNLPEQALLTLTVASPVVAAHALKLASEQDSPYADVAAQALEGWLLRPETADKLQASRRYAVASVLAETTSLHVLRLAEQFPRDDSLWWDPLWVAAFRNGDLRSGFAFLSRFDLGMTVAGKHSLLSLVTRTYGDSLVDAIGENLQRLDLDQFRHHGVRTGALRLAGYVGAAKLAPAIRACWERDTENERDLRSYLFAAARCCGDEAAATLDPILDAWETIPDDPDSTIGQPINRVASEGVSWEFRHYPPYDAVSHFIARATTSARLAWPITYMLRTVDHPQAVEHVARYAASRASDIFIDHLLSDWQGRSSSPARQMSSASKDRLLNIALAEHEAENVRRQAFSFWDRSAAPTDLPALRSIPEGSLLFERALRARARRRDYSITPHLLLKIKEDPDRWISAGLHIWSSLMTEALESALDQLAAKPDGEGADLGHEVASAMIFVDPARRVAMLSARWARLKTIPEMVQVALLTVGPAAAALVQEAIAGAPNPGTLLKYLAVTATMTSNGRRPLETVDQLRNLVPVMQHLSDGDIVILSATCEKNGWADFRRQHLEPRLGAMPNRSSFLTGDPVDLSALDKTLKPEPGVIVSLHRWLENSVRRGMGRGALVKELMQWLRTNHQERAIQIVGGIISAEGTRNELLLFEETAKQLPDASALLEAVRFDVFRRSLA</sequence>
<feature type="region of interest" description="Disordered" evidence="1">
    <location>
        <begin position="34"/>
        <end position="59"/>
    </location>
</feature>
<dbReference type="AlphaFoldDB" id="F0QDN0"/>
<gene>
    <name evidence="2" type="ordered locus">Acav_3695</name>
</gene>
<dbReference type="SUPFAM" id="SSF52540">
    <property type="entry name" value="P-loop containing nucleoside triphosphate hydrolases"/>
    <property type="match status" value="1"/>
</dbReference>
<evidence type="ECO:0000256" key="1">
    <source>
        <dbReference type="SAM" id="MobiDB-lite"/>
    </source>
</evidence>
<dbReference type="KEGG" id="aaa:Acav_3695"/>
<dbReference type="Proteomes" id="UP000002482">
    <property type="component" value="Chromosome"/>
</dbReference>
<name>F0QDN0_PARA1</name>
<organism evidence="2 3">
    <name type="scientific">Paracidovorax avenae (strain ATCC 19860 / DSM 7227 / CCUG 15838 / JCM 20985 / LMG 2117 / NCPPB 1011)</name>
    <name type="common">Acidovorax avenae</name>
    <dbReference type="NCBI Taxonomy" id="643561"/>
    <lineage>
        <taxon>Bacteria</taxon>
        <taxon>Pseudomonadati</taxon>
        <taxon>Pseudomonadota</taxon>
        <taxon>Betaproteobacteria</taxon>
        <taxon>Burkholderiales</taxon>
        <taxon>Comamonadaceae</taxon>
        <taxon>Paracidovorax</taxon>
    </lineage>
</organism>
<proteinExistence type="predicted"/>
<accession>F0QDN0</accession>
<dbReference type="InterPro" id="IPR027417">
    <property type="entry name" value="P-loop_NTPase"/>
</dbReference>
<dbReference type="HOGENOM" id="CLU_267439_0_0_4"/>
<keyword evidence="3" id="KW-1185">Reference proteome</keyword>
<evidence type="ECO:0000313" key="3">
    <source>
        <dbReference type="Proteomes" id="UP000002482"/>
    </source>
</evidence>